<dbReference type="Gene3D" id="3.30.300.30">
    <property type="match status" value="1"/>
</dbReference>
<protein>
    <recommendedName>
        <fullName evidence="1">acetate--CoA ligase</fullName>
        <ecNumber evidence="1">6.2.1.1</ecNumber>
    </recommendedName>
</protein>
<accession>A0A7X0PB81</accession>
<dbReference type="InterPro" id="IPR045851">
    <property type="entry name" value="AMP-bd_C_sf"/>
</dbReference>
<dbReference type="InterPro" id="IPR042099">
    <property type="entry name" value="ANL_N_sf"/>
</dbReference>
<reference evidence="3 4" key="1">
    <citation type="submission" date="2020-08" db="EMBL/GenBank/DDBJ databases">
        <title>Functional genomics of gut bacteria from endangered species of beetles.</title>
        <authorList>
            <person name="Carlos-Shanley C."/>
        </authorList>
    </citation>
    <scope>NUCLEOTIDE SEQUENCE [LARGE SCALE GENOMIC DNA]</scope>
    <source>
        <strain evidence="3 4">S00198</strain>
    </source>
</reference>
<dbReference type="GO" id="GO:0006085">
    <property type="term" value="P:acetyl-CoA biosynthetic process"/>
    <property type="evidence" value="ECO:0007669"/>
    <property type="project" value="TreeGrafter"/>
</dbReference>
<dbReference type="GO" id="GO:0003987">
    <property type="term" value="F:acetate-CoA ligase activity"/>
    <property type="evidence" value="ECO:0007669"/>
    <property type="project" value="UniProtKB-EC"/>
</dbReference>
<dbReference type="AlphaFoldDB" id="A0A7X0PB81"/>
<proteinExistence type="predicted"/>
<keyword evidence="4" id="KW-1185">Reference proteome</keyword>
<dbReference type="Pfam" id="PF13193">
    <property type="entry name" value="AMP-binding_C"/>
    <property type="match status" value="1"/>
</dbReference>
<keyword evidence="3" id="KW-0436">Ligase</keyword>
<evidence type="ECO:0000256" key="1">
    <source>
        <dbReference type="ARBA" id="ARBA00013275"/>
    </source>
</evidence>
<gene>
    <name evidence="3" type="ORF">HNP48_001061</name>
</gene>
<sequence>MQTVWREDARFVSTYRKSIPGRLIYSTFDWGIRDADGCHFILGRTDDVINVAGHRLGTREIEESISAHPNTAEVAVVGIADALKGQVAIAFAAARDASGLVDDTARLRPEGEVMKQMDGQLGAVARPARVYFVTVLPKTRIGKLLRRALQGVAERRDPGDLMKMRDPAALQQVRDLVGHELPASVRPAAGMFPTGCRAVAGSGDHQCKVAKLRV</sequence>
<evidence type="ECO:0000313" key="4">
    <source>
        <dbReference type="Proteomes" id="UP000575083"/>
    </source>
</evidence>
<dbReference type="EMBL" id="JACHLK010000002">
    <property type="protein sequence ID" value="MBB6558397.1"/>
    <property type="molecule type" value="Genomic_DNA"/>
</dbReference>
<organism evidence="3 4">
    <name type="scientific">Acidovorax soli</name>
    <dbReference type="NCBI Taxonomy" id="592050"/>
    <lineage>
        <taxon>Bacteria</taxon>
        <taxon>Pseudomonadati</taxon>
        <taxon>Pseudomonadota</taxon>
        <taxon>Betaproteobacteria</taxon>
        <taxon>Burkholderiales</taxon>
        <taxon>Comamonadaceae</taxon>
        <taxon>Acidovorax</taxon>
    </lineage>
</organism>
<feature type="domain" description="AMP-binding enzyme C-terminal" evidence="2">
    <location>
        <begin position="60"/>
        <end position="143"/>
    </location>
</feature>
<dbReference type="InterPro" id="IPR025110">
    <property type="entry name" value="AMP-bd_C"/>
</dbReference>
<name>A0A7X0PB81_9BURK</name>
<dbReference type="PANTHER" id="PTHR24095">
    <property type="entry name" value="ACETYL-COENZYME A SYNTHETASE"/>
    <property type="match status" value="1"/>
</dbReference>
<dbReference type="Proteomes" id="UP000575083">
    <property type="component" value="Unassembled WGS sequence"/>
</dbReference>
<dbReference type="Gene3D" id="3.40.50.12780">
    <property type="entry name" value="N-terminal domain of ligase-like"/>
    <property type="match status" value="1"/>
</dbReference>
<dbReference type="EC" id="6.2.1.1" evidence="1"/>
<comment type="caution">
    <text evidence="3">The sequence shown here is derived from an EMBL/GenBank/DDBJ whole genome shotgun (WGS) entry which is preliminary data.</text>
</comment>
<dbReference type="SUPFAM" id="SSF56801">
    <property type="entry name" value="Acetyl-CoA synthetase-like"/>
    <property type="match status" value="1"/>
</dbReference>
<evidence type="ECO:0000259" key="2">
    <source>
        <dbReference type="Pfam" id="PF13193"/>
    </source>
</evidence>
<evidence type="ECO:0000313" key="3">
    <source>
        <dbReference type="EMBL" id="MBB6558397.1"/>
    </source>
</evidence>
<dbReference type="PANTHER" id="PTHR24095:SF14">
    <property type="entry name" value="ACETYL-COENZYME A SYNTHETASE 1"/>
    <property type="match status" value="1"/>
</dbReference>